<evidence type="ECO:0000313" key="2">
    <source>
        <dbReference type="EMBL" id="TKW22467.1"/>
    </source>
</evidence>
<evidence type="ECO:0000256" key="1">
    <source>
        <dbReference type="SAM" id="SignalP"/>
    </source>
</evidence>
<protein>
    <submittedName>
        <fullName evidence="2">Uncharacterized protein</fullName>
    </submittedName>
</protein>
<dbReference type="Proteomes" id="UP000298652">
    <property type="component" value="Chromosome 4"/>
</dbReference>
<accession>A0A4U6VEH7</accession>
<keyword evidence="3" id="KW-1185">Reference proteome</keyword>
<dbReference type="AlphaFoldDB" id="A0A4U6VEH7"/>
<organism evidence="2 3">
    <name type="scientific">Setaria viridis</name>
    <name type="common">Green bristlegrass</name>
    <name type="synonym">Setaria italica subsp. viridis</name>
    <dbReference type="NCBI Taxonomy" id="4556"/>
    <lineage>
        <taxon>Eukaryota</taxon>
        <taxon>Viridiplantae</taxon>
        <taxon>Streptophyta</taxon>
        <taxon>Embryophyta</taxon>
        <taxon>Tracheophyta</taxon>
        <taxon>Spermatophyta</taxon>
        <taxon>Magnoliopsida</taxon>
        <taxon>Liliopsida</taxon>
        <taxon>Poales</taxon>
        <taxon>Poaceae</taxon>
        <taxon>PACMAD clade</taxon>
        <taxon>Panicoideae</taxon>
        <taxon>Panicodae</taxon>
        <taxon>Paniceae</taxon>
        <taxon>Cenchrinae</taxon>
        <taxon>Setaria</taxon>
    </lineage>
</organism>
<gene>
    <name evidence="2" type="ORF">SEVIR_4G229901v2</name>
</gene>
<proteinExistence type="predicted"/>
<dbReference type="EMBL" id="CM016555">
    <property type="protein sequence ID" value="TKW22467.1"/>
    <property type="molecule type" value="Genomic_DNA"/>
</dbReference>
<name>A0A4U6VEH7_SETVI</name>
<evidence type="ECO:0000313" key="3">
    <source>
        <dbReference type="Proteomes" id="UP000298652"/>
    </source>
</evidence>
<feature type="chain" id="PRO_5020425612" evidence="1">
    <location>
        <begin position="16"/>
        <end position="31"/>
    </location>
</feature>
<dbReference type="Gramene" id="TKW22467">
    <property type="protein sequence ID" value="TKW22467"/>
    <property type="gene ID" value="SEVIR_4G229901v2"/>
</dbReference>
<keyword evidence="1" id="KW-0732">Signal</keyword>
<feature type="signal peptide" evidence="1">
    <location>
        <begin position="1"/>
        <end position="15"/>
    </location>
</feature>
<sequence length="31" mass="3524">MSWSCWPWHVRPNRGIPRLSIAVLALSVFGS</sequence>
<reference evidence="2" key="1">
    <citation type="submission" date="2019-03" db="EMBL/GenBank/DDBJ databases">
        <title>WGS assembly of Setaria viridis.</title>
        <authorList>
            <person name="Huang P."/>
            <person name="Jenkins J."/>
            <person name="Grimwood J."/>
            <person name="Barry K."/>
            <person name="Healey A."/>
            <person name="Mamidi S."/>
            <person name="Sreedasyam A."/>
            <person name="Shu S."/>
            <person name="Feldman M."/>
            <person name="Wu J."/>
            <person name="Yu Y."/>
            <person name="Chen C."/>
            <person name="Johnson J."/>
            <person name="Rokhsar D."/>
            <person name="Baxter I."/>
            <person name="Schmutz J."/>
            <person name="Brutnell T."/>
            <person name="Kellogg E."/>
        </authorList>
    </citation>
    <scope>NUCLEOTIDE SEQUENCE [LARGE SCALE GENOMIC DNA]</scope>
</reference>